<comment type="caution">
    <text evidence="1">The sequence shown here is derived from an EMBL/GenBank/DDBJ whole genome shotgun (WGS) entry which is preliminary data.</text>
</comment>
<reference evidence="1" key="2">
    <citation type="submission" date="2020-09" db="EMBL/GenBank/DDBJ databases">
        <authorList>
            <person name="Sun Q."/>
            <person name="Zhou Y."/>
        </authorList>
    </citation>
    <scope>NUCLEOTIDE SEQUENCE</scope>
    <source>
        <strain evidence="1">CGMCC 4.7308</strain>
    </source>
</reference>
<dbReference type="EMBL" id="BMNA01000004">
    <property type="protein sequence ID" value="GGM04249.1"/>
    <property type="molecule type" value="Genomic_DNA"/>
</dbReference>
<dbReference type="Proteomes" id="UP000655208">
    <property type="component" value="Unassembled WGS sequence"/>
</dbReference>
<dbReference type="RefSeq" id="WP_188941959.1">
    <property type="nucleotide sequence ID" value="NZ_BMNA01000004.1"/>
</dbReference>
<proteinExistence type="predicted"/>
<keyword evidence="2" id="KW-1185">Reference proteome</keyword>
<evidence type="ECO:0000313" key="2">
    <source>
        <dbReference type="Proteomes" id="UP000655208"/>
    </source>
</evidence>
<evidence type="ECO:0000313" key="1">
    <source>
        <dbReference type="EMBL" id="GGM04249.1"/>
    </source>
</evidence>
<name>A0A917WG64_9ACTN</name>
<gene>
    <name evidence="1" type="ORF">GCM10011594_25580</name>
</gene>
<reference evidence="1" key="1">
    <citation type="journal article" date="2014" name="Int. J. Syst. Evol. Microbiol.">
        <title>Complete genome sequence of Corynebacterium casei LMG S-19264T (=DSM 44701T), isolated from a smear-ripened cheese.</title>
        <authorList>
            <consortium name="US DOE Joint Genome Institute (JGI-PGF)"/>
            <person name="Walter F."/>
            <person name="Albersmeier A."/>
            <person name="Kalinowski J."/>
            <person name="Ruckert C."/>
        </authorList>
    </citation>
    <scope>NUCLEOTIDE SEQUENCE</scope>
    <source>
        <strain evidence="1">CGMCC 4.7308</strain>
    </source>
</reference>
<dbReference type="AlphaFoldDB" id="A0A917WG64"/>
<sequence length="306" mass="33383">MDDGAPSTADAVPLVPGPAWRAMARDHGAAVDELTAGIRARRGTGATHPVEDFLFTYYRLRPGQLRRWQPGPGVGLLDAGDLARREYHRPVTVATDGGPVTAVVVDTAGYLADHRVAVEALGRLLRATAERPASFGCFGLHEWAMVYDDAGARRHARWPLRLGAAGTDAVVRSQTVRCSHHDAFRFFTPAARPRNTLRPTAQDRVALEQPGCLHASMDLYKWTYKLGPLVSADLVLRCFRLALRIRYLDMQASPYDLSALGVAPVPIETPAGRAAYVRAQREVAARAAVLRAALRRAVERALTAPR</sequence>
<accession>A0A917WG64</accession>
<organism evidence="1 2">
    <name type="scientific">Nakamurella endophytica</name>
    <dbReference type="NCBI Taxonomy" id="1748367"/>
    <lineage>
        <taxon>Bacteria</taxon>
        <taxon>Bacillati</taxon>
        <taxon>Actinomycetota</taxon>
        <taxon>Actinomycetes</taxon>
        <taxon>Nakamurellales</taxon>
        <taxon>Nakamurellaceae</taxon>
        <taxon>Nakamurella</taxon>
    </lineage>
</organism>
<protein>
    <recommendedName>
        <fullName evidence="3">3-methyladenine DNA glycosylase</fullName>
    </recommendedName>
</protein>
<evidence type="ECO:0008006" key="3">
    <source>
        <dbReference type="Google" id="ProtNLM"/>
    </source>
</evidence>